<keyword evidence="3" id="KW-1003">Cell membrane</keyword>
<evidence type="ECO:0000313" key="8">
    <source>
        <dbReference type="EMBL" id="CAB4323579.1"/>
    </source>
</evidence>
<comment type="subcellular location">
    <subcellularLocation>
        <location evidence="1">Cell membrane</location>
        <topology evidence="1">Multi-pass membrane protein</topology>
    </subcellularLocation>
</comment>
<dbReference type="EMBL" id="CAEMXZ010000055">
    <property type="protein sequence ID" value="CAB4323579.1"/>
    <property type="molecule type" value="Genomic_DNA"/>
</dbReference>
<reference evidence="8" key="1">
    <citation type="submission" date="2020-05" db="EMBL/GenBank/DDBJ databases">
        <authorList>
            <person name="Chiriac C."/>
            <person name="Salcher M."/>
            <person name="Ghai R."/>
            <person name="Kavagutti S V."/>
        </authorList>
    </citation>
    <scope>NUCLEOTIDE SEQUENCE</scope>
</reference>
<evidence type="ECO:0000256" key="5">
    <source>
        <dbReference type="ARBA" id="ARBA00022989"/>
    </source>
</evidence>
<dbReference type="GO" id="GO:0005886">
    <property type="term" value="C:plasma membrane"/>
    <property type="evidence" value="ECO:0007669"/>
    <property type="project" value="UniProtKB-SubCell"/>
</dbReference>
<keyword evidence="6 7" id="KW-0472">Membrane</keyword>
<name>A0A6J5YIT5_9ZZZZ</name>
<dbReference type="InterPro" id="IPR052017">
    <property type="entry name" value="TSUP"/>
</dbReference>
<evidence type="ECO:0000256" key="6">
    <source>
        <dbReference type="ARBA" id="ARBA00023136"/>
    </source>
</evidence>
<dbReference type="PANTHER" id="PTHR30269">
    <property type="entry name" value="TRANSMEMBRANE PROTEIN YFCA"/>
    <property type="match status" value="1"/>
</dbReference>
<feature type="transmembrane region" description="Helical" evidence="7">
    <location>
        <begin position="72"/>
        <end position="92"/>
    </location>
</feature>
<keyword evidence="5 7" id="KW-1133">Transmembrane helix</keyword>
<evidence type="ECO:0000256" key="4">
    <source>
        <dbReference type="ARBA" id="ARBA00022692"/>
    </source>
</evidence>
<dbReference type="InterPro" id="IPR002781">
    <property type="entry name" value="TM_pro_TauE-like"/>
</dbReference>
<dbReference type="Pfam" id="PF01925">
    <property type="entry name" value="TauE"/>
    <property type="match status" value="1"/>
</dbReference>
<feature type="transmembrane region" description="Helical" evidence="7">
    <location>
        <begin position="224"/>
        <end position="243"/>
    </location>
</feature>
<dbReference type="AlphaFoldDB" id="A0A6J5YIT5"/>
<evidence type="ECO:0000256" key="2">
    <source>
        <dbReference type="ARBA" id="ARBA00022448"/>
    </source>
</evidence>
<feature type="transmembrane region" description="Helical" evidence="7">
    <location>
        <begin position="194"/>
        <end position="212"/>
    </location>
</feature>
<evidence type="ECO:0000256" key="3">
    <source>
        <dbReference type="ARBA" id="ARBA00022475"/>
    </source>
</evidence>
<evidence type="ECO:0000256" key="7">
    <source>
        <dbReference type="SAM" id="Phobius"/>
    </source>
</evidence>
<feature type="transmembrane region" description="Helical" evidence="7">
    <location>
        <begin position="31"/>
        <end position="51"/>
    </location>
</feature>
<sequence length="244" mass="25083">MGAVDLWTTMVVVLVAAMVQSTTGFGFSLLAVPLISLVLPTESAVVIAATLGTLTSSAQAIGQREHGDRPTILRMLAGAAVGAPFGLILLTVASNRQLKFGLAAVIIAFLVINLRGLTIERGSRGVDVAAGTISGVLNTSLSSNGPPLVMALHARHMSPSAFRATISAVFAGTGVITVGLFLASGRYDSDVRKLLVAAVPAMVMGYAIGARVRPHIDPPRFRQAVMVLLTATAIITLAGALMAS</sequence>
<feature type="transmembrane region" description="Helical" evidence="7">
    <location>
        <begin position="98"/>
        <end position="114"/>
    </location>
</feature>
<feature type="transmembrane region" description="Helical" evidence="7">
    <location>
        <begin position="160"/>
        <end position="182"/>
    </location>
</feature>
<evidence type="ECO:0000256" key="1">
    <source>
        <dbReference type="ARBA" id="ARBA00004651"/>
    </source>
</evidence>
<gene>
    <name evidence="8" type="ORF">UFOPK1392_01335</name>
</gene>
<proteinExistence type="predicted"/>
<keyword evidence="2" id="KW-0813">Transport</keyword>
<accession>A0A6J5YIT5</accession>
<keyword evidence="4 7" id="KW-0812">Transmembrane</keyword>
<organism evidence="8">
    <name type="scientific">freshwater metagenome</name>
    <dbReference type="NCBI Taxonomy" id="449393"/>
    <lineage>
        <taxon>unclassified sequences</taxon>
        <taxon>metagenomes</taxon>
        <taxon>ecological metagenomes</taxon>
    </lineage>
</organism>
<dbReference type="PANTHER" id="PTHR30269:SF37">
    <property type="entry name" value="MEMBRANE TRANSPORTER PROTEIN"/>
    <property type="match status" value="1"/>
</dbReference>
<protein>
    <submittedName>
        <fullName evidence="8">Unannotated protein</fullName>
    </submittedName>
</protein>